<keyword evidence="1" id="KW-1133">Transmembrane helix</keyword>
<accession>A0A450TPU1</accession>
<feature type="transmembrane region" description="Helical" evidence="1">
    <location>
        <begin position="6"/>
        <end position="25"/>
    </location>
</feature>
<dbReference type="AlphaFoldDB" id="A0A450TPU1"/>
<keyword evidence="1" id="KW-0472">Membrane</keyword>
<dbReference type="SUPFAM" id="SSF103481">
    <property type="entry name" value="Multidrug resistance efflux transporter EmrE"/>
    <property type="match status" value="1"/>
</dbReference>
<gene>
    <name evidence="2" type="ORF">BECKFW1821C_GA0114237_10212</name>
</gene>
<feature type="transmembrane region" description="Helical" evidence="1">
    <location>
        <begin position="72"/>
        <end position="91"/>
    </location>
</feature>
<feature type="transmembrane region" description="Helical" evidence="1">
    <location>
        <begin position="100"/>
        <end position="118"/>
    </location>
</feature>
<feature type="transmembrane region" description="Helical" evidence="1">
    <location>
        <begin position="46"/>
        <end position="66"/>
    </location>
</feature>
<protein>
    <submittedName>
        <fullName evidence="2">Undecaprenyl phosphate-alpha-L-ara4N flippase subunit ArnE</fullName>
    </submittedName>
</protein>
<sequence length="119" mass="13435">MSENLVGITMMVLCSFIQAIAMAFFKSGSRQVVFSYPRTILLNKMIAIGMIVYLPAFYLNVVAYRFGSLSFLYPFQTSGQVWNILIAFLIFKDRFTVRKLSGIFFIFIGCVLITVSGSL</sequence>
<keyword evidence="1" id="KW-0812">Transmembrane</keyword>
<dbReference type="InterPro" id="IPR037185">
    <property type="entry name" value="EmrE-like"/>
</dbReference>
<dbReference type="EMBL" id="CAADFE010000021">
    <property type="protein sequence ID" value="VFJ70032.1"/>
    <property type="molecule type" value="Genomic_DNA"/>
</dbReference>
<organism evidence="2">
    <name type="scientific">Candidatus Kentrum sp. FW</name>
    <dbReference type="NCBI Taxonomy" id="2126338"/>
    <lineage>
        <taxon>Bacteria</taxon>
        <taxon>Pseudomonadati</taxon>
        <taxon>Pseudomonadota</taxon>
        <taxon>Gammaproteobacteria</taxon>
        <taxon>Candidatus Kentrum</taxon>
    </lineage>
</organism>
<reference evidence="2" key="1">
    <citation type="submission" date="2019-02" db="EMBL/GenBank/DDBJ databases">
        <authorList>
            <person name="Gruber-Vodicka R. H."/>
            <person name="Seah K. B. B."/>
        </authorList>
    </citation>
    <scope>NUCLEOTIDE SEQUENCE</scope>
    <source>
        <strain evidence="2">BECK_BZ131</strain>
    </source>
</reference>
<dbReference type="Gene3D" id="1.10.3730.20">
    <property type="match status" value="1"/>
</dbReference>
<proteinExistence type="predicted"/>
<name>A0A450TPU1_9GAMM</name>
<evidence type="ECO:0000256" key="1">
    <source>
        <dbReference type="SAM" id="Phobius"/>
    </source>
</evidence>
<evidence type="ECO:0000313" key="2">
    <source>
        <dbReference type="EMBL" id="VFJ70032.1"/>
    </source>
</evidence>